<reference evidence="3" key="1">
    <citation type="submission" date="2009-10" db="EMBL/GenBank/DDBJ databases">
        <title>Complete sequence of Bacillus selenitireducens MLS10.</title>
        <authorList>
            <consortium name="US DOE Joint Genome Institute"/>
            <person name="Lucas S."/>
            <person name="Copeland A."/>
            <person name="Lapidus A."/>
            <person name="Glavina del Rio T."/>
            <person name="Dalin E."/>
            <person name="Tice H."/>
            <person name="Bruce D."/>
            <person name="Goodwin L."/>
            <person name="Pitluck S."/>
            <person name="Sims D."/>
            <person name="Brettin T."/>
            <person name="Detter J.C."/>
            <person name="Han C."/>
            <person name="Larimer F."/>
            <person name="Land M."/>
            <person name="Hauser L."/>
            <person name="Kyrpides N."/>
            <person name="Ovchinnikova G."/>
            <person name="Stolz J."/>
        </authorList>
    </citation>
    <scope>NUCLEOTIDE SEQUENCE [LARGE SCALE GENOMIC DNA]</scope>
    <source>
        <strain evidence="3">MLS10</strain>
    </source>
</reference>
<proteinExistence type="predicted"/>
<keyword evidence="4" id="KW-1185">Reference proteome</keyword>
<dbReference type="KEGG" id="bse:Bsel_2163"/>
<feature type="transmembrane region" description="Helical" evidence="1">
    <location>
        <begin position="121"/>
        <end position="137"/>
    </location>
</feature>
<evidence type="ECO:0000313" key="4">
    <source>
        <dbReference type="Proteomes" id="UP000000271"/>
    </source>
</evidence>
<feature type="domain" description="CAAX prenyl protease 2/Lysostaphin resistance protein A-like" evidence="2">
    <location>
        <begin position="98"/>
        <end position="179"/>
    </location>
</feature>
<accession>D6XVC9</accession>
<dbReference type="EMBL" id="CP001791">
    <property type="protein sequence ID" value="ADH99667.1"/>
    <property type="molecule type" value="Genomic_DNA"/>
</dbReference>
<dbReference type="Pfam" id="PF02517">
    <property type="entry name" value="Rce1-like"/>
    <property type="match status" value="1"/>
</dbReference>
<keyword evidence="1" id="KW-0472">Membrane</keyword>
<dbReference type="Proteomes" id="UP000000271">
    <property type="component" value="Chromosome"/>
</dbReference>
<dbReference type="AlphaFoldDB" id="D6XVC9"/>
<sequence length="197" mass="22364">MNRQAELVKQMSDRGLILNVYATQVIILGVALLLSVIFWGTPFYWVQSISWSFHAVLIGMVFAAAVVTLEIILDRILPEEWMDDGGINNRLFKNLHPFHILILTAIIGISEEILFRGVLQSQFGLIIASLLFILVHLRYLSKPFLMGFMTALSFSLGMLFLWTGNLLSVITAHFFIDFLLGLYIRYTHNEQKGDGLT</sequence>
<name>D6XVC9_BACIE</name>
<protein>
    <submittedName>
        <fullName evidence="3">Abortive infection protein</fullName>
    </submittedName>
</protein>
<dbReference type="GO" id="GO:0004175">
    <property type="term" value="F:endopeptidase activity"/>
    <property type="evidence" value="ECO:0007669"/>
    <property type="project" value="UniProtKB-ARBA"/>
</dbReference>
<dbReference type="STRING" id="439292.Bsel_2163"/>
<feature type="transmembrane region" description="Helical" evidence="1">
    <location>
        <begin position="21"/>
        <end position="45"/>
    </location>
</feature>
<organism evidence="3 4">
    <name type="scientific">Bacillus selenitireducens (strain ATCC 700615 / DSM 15326 / MLS10)</name>
    <dbReference type="NCBI Taxonomy" id="439292"/>
    <lineage>
        <taxon>Bacteria</taxon>
        <taxon>Bacillati</taxon>
        <taxon>Bacillota</taxon>
        <taxon>Bacilli</taxon>
        <taxon>Bacillales</taxon>
        <taxon>Bacillaceae</taxon>
        <taxon>Salisediminibacterium</taxon>
    </lineage>
</organism>
<dbReference type="eggNOG" id="COG1266">
    <property type="taxonomic scope" value="Bacteria"/>
</dbReference>
<dbReference type="InterPro" id="IPR003675">
    <property type="entry name" value="Rce1/LyrA-like_dom"/>
</dbReference>
<gene>
    <name evidence="3" type="ordered locus">Bsel_2163</name>
</gene>
<feature type="transmembrane region" description="Helical" evidence="1">
    <location>
        <begin position="168"/>
        <end position="186"/>
    </location>
</feature>
<dbReference type="MEROPS" id="G05.A04"/>
<evidence type="ECO:0000313" key="3">
    <source>
        <dbReference type="EMBL" id="ADH99667.1"/>
    </source>
</evidence>
<evidence type="ECO:0000259" key="2">
    <source>
        <dbReference type="Pfam" id="PF02517"/>
    </source>
</evidence>
<keyword evidence="1" id="KW-0812">Transmembrane</keyword>
<keyword evidence="1" id="KW-1133">Transmembrane helix</keyword>
<dbReference type="OrthoDB" id="1523022at2"/>
<dbReference type="RefSeq" id="WP_013173089.1">
    <property type="nucleotide sequence ID" value="NC_014219.1"/>
</dbReference>
<dbReference type="HOGENOM" id="CLU_108801_0_0_9"/>
<feature type="transmembrane region" description="Helical" evidence="1">
    <location>
        <begin position="51"/>
        <end position="73"/>
    </location>
</feature>
<dbReference type="GO" id="GO:0080120">
    <property type="term" value="P:CAAX-box protein maturation"/>
    <property type="evidence" value="ECO:0007669"/>
    <property type="project" value="UniProtKB-ARBA"/>
</dbReference>
<evidence type="ECO:0000256" key="1">
    <source>
        <dbReference type="SAM" id="Phobius"/>
    </source>
</evidence>